<dbReference type="PROSITE" id="PS00149">
    <property type="entry name" value="SULFATASE_2"/>
    <property type="match status" value="1"/>
</dbReference>
<gene>
    <name evidence="7" type="primary">atsA_36</name>
    <name evidence="7" type="ORF">Mal4_26260</name>
</gene>
<feature type="domain" description="Sulfatase N-terminal" evidence="6">
    <location>
        <begin position="31"/>
        <end position="326"/>
    </location>
</feature>
<keyword evidence="8" id="KW-1185">Reference proteome</keyword>
<dbReference type="PANTHER" id="PTHR42693:SF33">
    <property type="entry name" value="ARYLSULFATASE"/>
    <property type="match status" value="1"/>
</dbReference>
<dbReference type="RefSeq" id="WP_145369594.1">
    <property type="nucleotide sequence ID" value="NZ_CP036275.1"/>
</dbReference>
<reference evidence="7 8" key="1">
    <citation type="submission" date="2019-02" db="EMBL/GenBank/DDBJ databases">
        <title>Deep-cultivation of Planctomycetes and their phenomic and genomic characterization uncovers novel biology.</title>
        <authorList>
            <person name="Wiegand S."/>
            <person name="Jogler M."/>
            <person name="Boedeker C."/>
            <person name="Pinto D."/>
            <person name="Vollmers J."/>
            <person name="Rivas-Marin E."/>
            <person name="Kohn T."/>
            <person name="Peeters S.H."/>
            <person name="Heuer A."/>
            <person name="Rast P."/>
            <person name="Oberbeckmann S."/>
            <person name="Bunk B."/>
            <person name="Jeske O."/>
            <person name="Meyerdierks A."/>
            <person name="Storesund J.E."/>
            <person name="Kallscheuer N."/>
            <person name="Luecker S."/>
            <person name="Lage O.M."/>
            <person name="Pohl T."/>
            <person name="Merkel B.J."/>
            <person name="Hornburger P."/>
            <person name="Mueller R.-W."/>
            <person name="Bruemmer F."/>
            <person name="Labrenz M."/>
            <person name="Spormann A.M."/>
            <person name="Op den Camp H."/>
            <person name="Overmann J."/>
            <person name="Amann R."/>
            <person name="Jetten M.S.M."/>
            <person name="Mascher T."/>
            <person name="Medema M.H."/>
            <person name="Devos D.P."/>
            <person name="Kaster A.-K."/>
            <person name="Ovreas L."/>
            <person name="Rohde M."/>
            <person name="Galperin M.Y."/>
            <person name="Jogler C."/>
        </authorList>
    </citation>
    <scope>NUCLEOTIDE SEQUENCE [LARGE SCALE GENOMIC DNA]</scope>
    <source>
        <strain evidence="7 8">Mal4</strain>
    </source>
</reference>
<evidence type="ECO:0000256" key="1">
    <source>
        <dbReference type="ARBA" id="ARBA00008779"/>
    </source>
</evidence>
<dbReference type="EMBL" id="CP036275">
    <property type="protein sequence ID" value="QDU38299.1"/>
    <property type="molecule type" value="Genomic_DNA"/>
</dbReference>
<dbReference type="GO" id="GO:0046872">
    <property type="term" value="F:metal ion binding"/>
    <property type="evidence" value="ECO:0007669"/>
    <property type="project" value="UniProtKB-KW"/>
</dbReference>
<dbReference type="InterPro" id="IPR024607">
    <property type="entry name" value="Sulfatase_CS"/>
</dbReference>
<dbReference type="InterPro" id="IPR000917">
    <property type="entry name" value="Sulfatase_N"/>
</dbReference>
<sequence length="472" mass="52839" precursor="true">MRSRSVLSVAVWGCLLVLCAVGQTHAADRPPNVVIIFADDLGYGDLECYGHPEFRTPALNRMAAEGVRLTQCYVPTPYCAPSRGTILTGRYPWRHGVWRNPTPDAGINDVGLPASELTIAELLREEGYATSCIGKWHLGHRPEFYPTRQGFDEYFGILYSNDMRPVELIENGRQVEYPVVQATLTQRYTTRAIDFIRRNRERPFFLYLPHAMPHKPLAASEEFYKQTGTGLYGDVIAELDWSVGQVLSELKTQGLDEQTLVIFTSDNGPWFGGSTGGLRGMKAVTWEGGLRVPAIIRWPGRIPEDVVLDQPCGTIDVLPTVLAAVGLPLPDDRTIDGRSLLPLLEQGDEQSERALFGMRGNQLACVRKGRYKLHVNTPKRTRYMEDASEWIDPRGPDGTTILAPAEQYRPDQYPGLLTGDAPVDMMLFDLEADPGEQHDIAGRFPEVVAELKAEYDAMLEQFPPDIRQPRRK</sequence>
<evidence type="ECO:0000256" key="4">
    <source>
        <dbReference type="ARBA" id="ARBA00022837"/>
    </source>
</evidence>
<feature type="chain" id="PRO_5021713676" evidence="5">
    <location>
        <begin position="27"/>
        <end position="472"/>
    </location>
</feature>
<dbReference type="Pfam" id="PF00884">
    <property type="entry name" value="Sulfatase"/>
    <property type="match status" value="1"/>
</dbReference>
<dbReference type="GO" id="GO:0004065">
    <property type="term" value="F:arylsulfatase activity"/>
    <property type="evidence" value="ECO:0007669"/>
    <property type="project" value="UniProtKB-EC"/>
</dbReference>
<evidence type="ECO:0000256" key="5">
    <source>
        <dbReference type="SAM" id="SignalP"/>
    </source>
</evidence>
<dbReference type="Proteomes" id="UP000320496">
    <property type="component" value="Chromosome"/>
</dbReference>
<dbReference type="CDD" id="cd16026">
    <property type="entry name" value="GALNS_like"/>
    <property type="match status" value="1"/>
</dbReference>
<keyword evidence="4" id="KW-0106">Calcium</keyword>
<evidence type="ECO:0000313" key="7">
    <source>
        <dbReference type="EMBL" id="QDU38299.1"/>
    </source>
</evidence>
<comment type="similarity">
    <text evidence="1">Belongs to the sulfatase family.</text>
</comment>
<keyword evidence="5" id="KW-0732">Signal</keyword>
<evidence type="ECO:0000259" key="6">
    <source>
        <dbReference type="Pfam" id="PF00884"/>
    </source>
</evidence>
<name>A0A517Z777_9PLAN</name>
<protein>
    <submittedName>
        <fullName evidence="7">Arylsulfatase</fullName>
        <ecNumber evidence="7">3.1.6.1</ecNumber>
    </submittedName>
</protein>
<dbReference type="SUPFAM" id="SSF53649">
    <property type="entry name" value="Alkaline phosphatase-like"/>
    <property type="match status" value="1"/>
</dbReference>
<dbReference type="Gene3D" id="3.40.720.10">
    <property type="entry name" value="Alkaline Phosphatase, subunit A"/>
    <property type="match status" value="1"/>
</dbReference>
<dbReference type="KEGG" id="mri:Mal4_26260"/>
<dbReference type="Gene3D" id="3.30.1120.10">
    <property type="match status" value="1"/>
</dbReference>
<organism evidence="7 8">
    <name type="scientific">Maioricimonas rarisocia</name>
    <dbReference type="NCBI Taxonomy" id="2528026"/>
    <lineage>
        <taxon>Bacteria</taxon>
        <taxon>Pseudomonadati</taxon>
        <taxon>Planctomycetota</taxon>
        <taxon>Planctomycetia</taxon>
        <taxon>Planctomycetales</taxon>
        <taxon>Planctomycetaceae</taxon>
        <taxon>Maioricimonas</taxon>
    </lineage>
</organism>
<evidence type="ECO:0000256" key="2">
    <source>
        <dbReference type="ARBA" id="ARBA00022723"/>
    </source>
</evidence>
<dbReference type="EC" id="3.1.6.1" evidence="7"/>
<evidence type="ECO:0000313" key="8">
    <source>
        <dbReference type="Proteomes" id="UP000320496"/>
    </source>
</evidence>
<dbReference type="PANTHER" id="PTHR42693">
    <property type="entry name" value="ARYLSULFATASE FAMILY MEMBER"/>
    <property type="match status" value="1"/>
</dbReference>
<feature type="signal peptide" evidence="5">
    <location>
        <begin position="1"/>
        <end position="26"/>
    </location>
</feature>
<keyword evidence="3 7" id="KW-0378">Hydrolase</keyword>
<dbReference type="OrthoDB" id="9803751at2"/>
<accession>A0A517Z777</accession>
<evidence type="ECO:0000256" key="3">
    <source>
        <dbReference type="ARBA" id="ARBA00022801"/>
    </source>
</evidence>
<dbReference type="Pfam" id="PF14707">
    <property type="entry name" value="Sulfatase_C"/>
    <property type="match status" value="1"/>
</dbReference>
<proteinExistence type="inferred from homology"/>
<keyword evidence="2" id="KW-0479">Metal-binding</keyword>
<dbReference type="InterPro" id="IPR050738">
    <property type="entry name" value="Sulfatase"/>
</dbReference>
<dbReference type="AlphaFoldDB" id="A0A517Z777"/>
<dbReference type="InterPro" id="IPR017850">
    <property type="entry name" value="Alkaline_phosphatase_core_sf"/>
</dbReference>